<dbReference type="Proteomes" id="UP000256488">
    <property type="component" value="Unassembled WGS sequence"/>
</dbReference>
<organism evidence="1 2">
    <name type="scientific">Virgibacillus dokdonensis</name>
    <dbReference type="NCBI Taxonomy" id="302167"/>
    <lineage>
        <taxon>Bacteria</taxon>
        <taxon>Bacillati</taxon>
        <taxon>Bacillota</taxon>
        <taxon>Bacilli</taxon>
        <taxon>Bacillales</taxon>
        <taxon>Bacillaceae</taxon>
        <taxon>Virgibacillus</taxon>
    </lineage>
</organism>
<gene>
    <name evidence="1" type="ORF">CAI16_00200</name>
</gene>
<comment type="caution">
    <text evidence="1">The sequence shown here is derived from an EMBL/GenBank/DDBJ whole genome shotgun (WGS) entry which is preliminary data.</text>
</comment>
<evidence type="ECO:0000313" key="1">
    <source>
        <dbReference type="EMBL" id="RFA37566.1"/>
    </source>
</evidence>
<dbReference type="Pfam" id="PF14177">
    <property type="entry name" value="YkyB"/>
    <property type="match status" value="1"/>
</dbReference>
<dbReference type="InterPro" id="IPR025552">
    <property type="entry name" value="YkyB"/>
</dbReference>
<accession>A0A3E0WZV9</accession>
<proteinExistence type="predicted"/>
<dbReference type="AlphaFoldDB" id="A0A3E0WZV9"/>
<name>A0A3E0WZV9_9BACI</name>
<protein>
    <recommendedName>
        <fullName evidence="3">YkyB-like protein</fullName>
    </recommendedName>
</protein>
<reference evidence="1 2" key="1">
    <citation type="submission" date="2017-05" db="EMBL/GenBank/DDBJ databases">
        <title>Virgibacillus sp. AK90 isolated from a saltern of Kakinada, India.</title>
        <authorList>
            <person name="Gupta V."/>
            <person name="Sidhu C."/>
            <person name="Korpole S."/>
            <person name="Pinnaka A.K."/>
        </authorList>
    </citation>
    <scope>NUCLEOTIDE SEQUENCE [LARGE SCALE GENOMIC DNA]</scope>
    <source>
        <strain evidence="1 2">AK90</strain>
    </source>
</reference>
<evidence type="ECO:0000313" key="2">
    <source>
        <dbReference type="Proteomes" id="UP000256488"/>
    </source>
</evidence>
<dbReference type="EMBL" id="NFZX01000001">
    <property type="protein sequence ID" value="RFA37566.1"/>
    <property type="molecule type" value="Genomic_DNA"/>
</dbReference>
<evidence type="ECO:0008006" key="3">
    <source>
        <dbReference type="Google" id="ProtNLM"/>
    </source>
</evidence>
<sequence>MNESEQLDDLAKAIYTVNRHAKTAPDPKHLYYIKKATINELLKKKLAKKVGLHFSKHPKYSNQHSTLLVQVANYYFHIPPTKDDFKELQHLGELDESYRNPQTKMSLSQAKKIIYSYLNWKSSQKTKKVSKRSSAYYTPSSLGKMNWAKKHIIIDGYTLYTIASCANFTKYITLHEDAYNYCMF</sequence>